<dbReference type="InterPro" id="IPR036366">
    <property type="entry name" value="PGBDSf"/>
</dbReference>
<gene>
    <name evidence="10" type="ORF">CTDIVETGP_0476</name>
</gene>
<protein>
    <submittedName>
        <fullName evidence="10">Gamma-D-glutamyl-L-diamino acid endopeptidase I</fullName>
    </submittedName>
</protein>
<dbReference type="Pfam" id="PF01471">
    <property type="entry name" value="PG_binding_1"/>
    <property type="match status" value="1"/>
</dbReference>
<dbReference type="InterPro" id="IPR000834">
    <property type="entry name" value="Peptidase_M14"/>
</dbReference>
<dbReference type="InterPro" id="IPR018392">
    <property type="entry name" value="LysM"/>
</dbReference>
<feature type="domain" description="Peptidase M14" evidence="9">
    <location>
        <begin position="128"/>
        <end position="423"/>
    </location>
</feature>
<reference evidence="10 11" key="1">
    <citation type="journal article" date="2015" name="Genome Announc.">
        <title>Draft Genome Sequence of Clostridium tyrobutyricum Strain DIVETGP, Isolated from Cow's Milk for Grana Padano Production.</title>
        <authorList>
            <person name="Soggiu A."/>
            <person name="Piras C."/>
            <person name="Gaiarsa S."/>
            <person name="Sassera D."/>
            <person name="Roncada P."/>
            <person name="Bendixen E."/>
            <person name="Brasca M."/>
            <person name="Bonizzi L."/>
        </authorList>
    </citation>
    <scope>NUCLEOTIDE SEQUENCE [LARGE SCALE GENOMIC DNA]</scope>
    <source>
        <strain evidence="10 11">DIVETGP</strain>
    </source>
</reference>
<dbReference type="GO" id="GO:0008270">
    <property type="term" value="F:zinc ion binding"/>
    <property type="evidence" value="ECO:0007669"/>
    <property type="project" value="InterPro"/>
</dbReference>
<proteinExistence type="inferred from homology"/>
<dbReference type="GO" id="GO:0004181">
    <property type="term" value="F:metallocarboxypeptidase activity"/>
    <property type="evidence" value="ECO:0007669"/>
    <property type="project" value="InterPro"/>
</dbReference>
<organism evidence="10 11">
    <name type="scientific">Clostridium tyrobutyricum DIVETGP</name>
    <dbReference type="NCBI Taxonomy" id="1408889"/>
    <lineage>
        <taxon>Bacteria</taxon>
        <taxon>Bacillati</taxon>
        <taxon>Bacillota</taxon>
        <taxon>Clostridia</taxon>
        <taxon>Eubacteriales</taxon>
        <taxon>Clostridiaceae</taxon>
        <taxon>Clostridium</taxon>
    </lineage>
</organism>
<dbReference type="InterPro" id="IPR034274">
    <property type="entry name" value="ENP1_M14_CPD"/>
</dbReference>
<dbReference type="Gene3D" id="1.10.101.10">
    <property type="entry name" value="PGBD-like superfamily/PGBD"/>
    <property type="match status" value="1"/>
</dbReference>
<dbReference type="PANTHER" id="PTHR11705:SF143">
    <property type="entry name" value="SLL0236 PROTEIN"/>
    <property type="match status" value="1"/>
</dbReference>
<dbReference type="Pfam" id="PF00246">
    <property type="entry name" value="Peptidase_M14"/>
    <property type="match status" value="1"/>
</dbReference>
<dbReference type="SUPFAM" id="SSF47090">
    <property type="entry name" value="PGBD-like"/>
    <property type="match status" value="1"/>
</dbReference>
<keyword evidence="11" id="KW-1185">Reference proteome</keyword>
<dbReference type="SMART" id="SM00257">
    <property type="entry name" value="LysM"/>
    <property type="match status" value="1"/>
</dbReference>
<evidence type="ECO:0000259" key="8">
    <source>
        <dbReference type="PROSITE" id="PS51782"/>
    </source>
</evidence>
<dbReference type="PANTHER" id="PTHR11705">
    <property type="entry name" value="PROTEASE FAMILY M14 CARBOXYPEPTIDASE A,B"/>
    <property type="match status" value="1"/>
</dbReference>
<dbReference type="GO" id="GO:0006508">
    <property type="term" value="P:proteolysis"/>
    <property type="evidence" value="ECO:0007669"/>
    <property type="project" value="UniProtKB-KW"/>
</dbReference>
<dbReference type="GO" id="GO:0005615">
    <property type="term" value="C:extracellular space"/>
    <property type="evidence" value="ECO:0007669"/>
    <property type="project" value="TreeGrafter"/>
</dbReference>
<dbReference type="PROSITE" id="PS51782">
    <property type="entry name" value="LYSM"/>
    <property type="match status" value="1"/>
</dbReference>
<dbReference type="SUPFAM" id="SSF53187">
    <property type="entry name" value="Zn-dependent exopeptidases"/>
    <property type="match status" value="1"/>
</dbReference>
<evidence type="ECO:0000313" key="10">
    <source>
        <dbReference type="EMBL" id="CDL90406.1"/>
    </source>
</evidence>
<dbReference type="OrthoDB" id="9811296at2"/>
<dbReference type="InterPro" id="IPR002477">
    <property type="entry name" value="Peptidoglycan-bd-like"/>
</dbReference>
<evidence type="ECO:0000256" key="3">
    <source>
        <dbReference type="ARBA" id="ARBA00022670"/>
    </source>
</evidence>
<evidence type="ECO:0000259" key="9">
    <source>
        <dbReference type="PROSITE" id="PS52035"/>
    </source>
</evidence>
<dbReference type="Proteomes" id="UP000019482">
    <property type="component" value="Unassembled WGS sequence"/>
</dbReference>
<name>W6N2U8_CLOTY</name>
<dbReference type="AlphaFoldDB" id="W6N2U8"/>
<dbReference type="InterPro" id="IPR036779">
    <property type="entry name" value="LysM_dom_sf"/>
</dbReference>
<keyword evidence="5" id="KW-0862">Zinc</keyword>
<dbReference type="Pfam" id="PF01476">
    <property type="entry name" value="LysM"/>
    <property type="match status" value="1"/>
</dbReference>
<feature type="domain" description="LysM" evidence="8">
    <location>
        <begin position="73"/>
        <end position="117"/>
    </location>
</feature>
<dbReference type="EMBL" id="CBXI010000006">
    <property type="protein sequence ID" value="CDL90406.1"/>
    <property type="molecule type" value="Genomic_DNA"/>
</dbReference>
<evidence type="ECO:0000313" key="11">
    <source>
        <dbReference type="Proteomes" id="UP000019482"/>
    </source>
</evidence>
<dbReference type="SMART" id="SM00631">
    <property type="entry name" value="Zn_pept"/>
    <property type="match status" value="1"/>
</dbReference>
<sequence length="423" mass="47903">MPILRVGSRGNDVMRIQALLKKMGYDPGPVDGIFGIQTEIAVKNFQRANGLGVDGIIGAETYRVLESFMRGYDDYTIKLGDTLYNIARRYGTQVYNIILANPQIQPYGLIPGTTIKVPYSIDIVDTNINYTYDILENDLYALKARYPFINIGTTGKSVLGRELYYIKLGTGPNEVFYNGSHHSLEWITTPLLMKFAENIIKAYTENRSIRDYNISDIWSRSSIYIIPMVNPDGVDLVLNGLQRSNPYYNDLIQWNRGSTDFSRDWQANNRGVDINHNYDAGWQLSKDAEASYGVYGPGPTRYSGPSPVSEPETKAVVDFTKSHNFRLVLAYHSQGEVIYWQYDGLTPPESRTIGNEFSRLSGYTLEETTGISSYSGYKDWFIQEYRRPGFTIEVGRGVNPLPISQFDTIYNDNEELLILASVI</sequence>
<comment type="cofactor">
    <cofactor evidence="1">
        <name>Zn(2+)</name>
        <dbReference type="ChEBI" id="CHEBI:29105"/>
    </cofactor>
</comment>
<dbReference type="CDD" id="cd06229">
    <property type="entry name" value="M14_Endopeptidase_I"/>
    <property type="match status" value="1"/>
</dbReference>
<dbReference type="InterPro" id="IPR036365">
    <property type="entry name" value="PGBD-like_sf"/>
</dbReference>
<evidence type="ECO:0000256" key="5">
    <source>
        <dbReference type="ARBA" id="ARBA00022833"/>
    </source>
</evidence>
<dbReference type="Gene3D" id="3.40.630.10">
    <property type="entry name" value="Zn peptidases"/>
    <property type="match status" value="1"/>
</dbReference>
<dbReference type="Gene3D" id="3.10.350.10">
    <property type="entry name" value="LysM domain"/>
    <property type="match status" value="1"/>
</dbReference>
<accession>W6N2U8</accession>
<dbReference type="SUPFAM" id="SSF54106">
    <property type="entry name" value="LysM domain"/>
    <property type="match status" value="1"/>
</dbReference>
<evidence type="ECO:0000256" key="4">
    <source>
        <dbReference type="ARBA" id="ARBA00022801"/>
    </source>
</evidence>
<comment type="similarity">
    <text evidence="2 7">Belongs to the peptidase M14 family.</text>
</comment>
<evidence type="ECO:0000256" key="1">
    <source>
        <dbReference type="ARBA" id="ARBA00001947"/>
    </source>
</evidence>
<feature type="active site" description="Proton donor/acceptor" evidence="7">
    <location>
        <position position="393"/>
    </location>
</feature>
<dbReference type="PRINTS" id="PR00765">
    <property type="entry name" value="CRBOXYPTASEA"/>
</dbReference>
<keyword evidence="4" id="KW-0378">Hydrolase</keyword>
<dbReference type="CDD" id="cd00118">
    <property type="entry name" value="LysM"/>
    <property type="match status" value="1"/>
</dbReference>
<evidence type="ECO:0000256" key="6">
    <source>
        <dbReference type="ARBA" id="ARBA00023049"/>
    </source>
</evidence>
<dbReference type="GeneID" id="29420139"/>
<dbReference type="PROSITE" id="PS52035">
    <property type="entry name" value="PEPTIDASE_M14"/>
    <property type="match status" value="1"/>
</dbReference>
<evidence type="ECO:0000256" key="2">
    <source>
        <dbReference type="ARBA" id="ARBA00005988"/>
    </source>
</evidence>
<evidence type="ECO:0000256" key="7">
    <source>
        <dbReference type="PROSITE-ProRule" id="PRU01379"/>
    </source>
</evidence>
<keyword evidence="3" id="KW-0645">Protease</keyword>
<keyword evidence="6" id="KW-0482">Metalloprotease</keyword>
<comment type="caution">
    <text evidence="10">The sequence shown here is derived from an EMBL/GenBank/DDBJ whole genome shotgun (WGS) entry which is preliminary data.</text>
</comment>
<dbReference type="RefSeq" id="WP_017895957.1">
    <property type="nucleotide sequence ID" value="NZ_CBXI010000006.1"/>
</dbReference>